<dbReference type="SUPFAM" id="SSF51735">
    <property type="entry name" value="NAD(P)-binding Rossmann-fold domains"/>
    <property type="match status" value="1"/>
</dbReference>
<comment type="function">
    <text evidence="10">Catalyzes the reduction of 1-pyrroline-5-carboxylate (PCA) to L-proline.</text>
</comment>
<protein>
    <recommendedName>
        <fullName evidence="10 11">Pyrroline-5-carboxylate reductase</fullName>
        <shortName evidence="10">P5C reductase</shortName>
        <shortName evidence="10">P5CR</shortName>
        <ecNumber evidence="10 11">1.5.1.2</ecNumber>
    </recommendedName>
    <alternativeName>
        <fullName evidence="10">PCA reductase</fullName>
    </alternativeName>
</protein>
<evidence type="ECO:0000256" key="1">
    <source>
        <dbReference type="ARBA" id="ARBA00005205"/>
    </source>
</evidence>
<dbReference type="PANTHER" id="PTHR11645">
    <property type="entry name" value="PYRROLINE-5-CARBOXYLATE REDUCTASE"/>
    <property type="match status" value="1"/>
</dbReference>
<dbReference type="InterPro" id="IPR008927">
    <property type="entry name" value="6-PGluconate_DH-like_C_sf"/>
</dbReference>
<dbReference type="AlphaFoldDB" id="A0A1M5YDJ1"/>
<evidence type="ECO:0000256" key="3">
    <source>
        <dbReference type="ARBA" id="ARBA00022490"/>
    </source>
</evidence>
<dbReference type="SUPFAM" id="SSF48179">
    <property type="entry name" value="6-phosphogluconate dehydrogenase C-terminal domain-like"/>
    <property type="match status" value="1"/>
</dbReference>
<dbReference type="GO" id="GO:0004735">
    <property type="term" value="F:pyrroline-5-carboxylate reductase activity"/>
    <property type="evidence" value="ECO:0007669"/>
    <property type="project" value="UniProtKB-UniRule"/>
</dbReference>
<sequence length="271" mass="28259">MSRTVAFIGAGNMARSIISGLVASGYPAAQIIAANPSQGKLDALASEFGVQTTNDNLAACEQAEVIVLGVKPQLMAQVCAPIAELDLSGKLALSIAAGVTCDSLQSYLGSDVALVRTMPNTPSLLGLGLTGLYAPAGVSQVDRDFATELMAAVGETLWLEQEAQIDQVIACAGSSPAYFFLFMEAMEQAAEKMGVTQADARLMIQQAALGAAEMVKHNPQLSLAELRAQVTSKGGTTAKAIETFEQQGLRNSVADAMNAAVERAQQMAKEF</sequence>
<evidence type="ECO:0000256" key="12">
    <source>
        <dbReference type="PIRSR" id="PIRSR000193-1"/>
    </source>
</evidence>
<keyword evidence="4 10" id="KW-0028">Amino-acid biosynthesis</keyword>
<keyword evidence="17" id="KW-1185">Reference proteome</keyword>
<keyword evidence="6 10" id="KW-0521">NADP</keyword>
<feature type="domain" description="Pyrroline-5-carboxylate reductase dimerisation" evidence="15">
    <location>
        <begin position="162"/>
        <end position="267"/>
    </location>
</feature>
<dbReference type="UniPathway" id="UPA00098">
    <property type="reaction ID" value="UER00361"/>
</dbReference>
<dbReference type="GO" id="GO:0005737">
    <property type="term" value="C:cytoplasm"/>
    <property type="evidence" value="ECO:0007669"/>
    <property type="project" value="UniProtKB-SubCell"/>
</dbReference>
<comment type="similarity">
    <text evidence="2 10 13">Belongs to the pyrroline-5-carboxylate reductase family.</text>
</comment>
<evidence type="ECO:0000259" key="14">
    <source>
        <dbReference type="Pfam" id="PF03807"/>
    </source>
</evidence>
<gene>
    <name evidence="10" type="primary">proC</name>
    <name evidence="16" type="ORF">SAMN02745129_4103</name>
</gene>
<dbReference type="STRING" id="299255.SAMN02745129_4103"/>
<dbReference type="Pfam" id="PF14748">
    <property type="entry name" value="P5CR_dimer"/>
    <property type="match status" value="1"/>
</dbReference>
<feature type="binding site" evidence="12">
    <location>
        <begin position="8"/>
        <end position="13"/>
    </location>
    <ligand>
        <name>NADP(+)</name>
        <dbReference type="ChEBI" id="CHEBI:58349"/>
    </ligand>
</feature>
<dbReference type="Pfam" id="PF03807">
    <property type="entry name" value="F420_oxidored"/>
    <property type="match status" value="1"/>
</dbReference>
<dbReference type="InterPro" id="IPR036291">
    <property type="entry name" value="NAD(P)-bd_dom_sf"/>
</dbReference>
<dbReference type="NCBIfam" id="TIGR00112">
    <property type="entry name" value="proC"/>
    <property type="match status" value="1"/>
</dbReference>
<reference evidence="16 17" key="1">
    <citation type="submission" date="2016-11" db="EMBL/GenBank/DDBJ databases">
        <authorList>
            <person name="Jaros S."/>
            <person name="Januszkiewicz K."/>
            <person name="Wedrychowicz H."/>
        </authorList>
    </citation>
    <scope>NUCLEOTIDE SEQUENCE [LARGE SCALE GENOMIC DNA]</scope>
    <source>
        <strain evidence="16 17">DSM 16917</strain>
    </source>
</reference>
<evidence type="ECO:0000256" key="2">
    <source>
        <dbReference type="ARBA" id="ARBA00005525"/>
    </source>
</evidence>
<dbReference type="PANTHER" id="PTHR11645:SF0">
    <property type="entry name" value="PYRROLINE-5-CARBOXYLATE REDUCTASE 3"/>
    <property type="match status" value="1"/>
</dbReference>
<evidence type="ECO:0000313" key="17">
    <source>
        <dbReference type="Proteomes" id="UP000184268"/>
    </source>
</evidence>
<proteinExistence type="inferred from homology"/>
<comment type="pathway">
    <text evidence="1 10 13">Amino-acid biosynthesis; L-proline biosynthesis; L-proline from L-glutamate 5-semialdehyde: step 1/1.</text>
</comment>
<evidence type="ECO:0000256" key="4">
    <source>
        <dbReference type="ARBA" id="ARBA00022605"/>
    </source>
</evidence>
<evidence type="ECO:0000259" key="15">
    <source>
        <dbReference type="Pfam" id="PF14748"/>
    </source>
</evidence>
<keyword evidence="5 10" id="KW-0641">Proline biosynthesis</keyword>
<dbReference type="InterPro" id="IPR029036">
    <property type="entry name" value="P5CR_dimer"/>
</dbReference>
<evidence type="ECO:0000256" key="6">
    <source>
        <dbReference type="ARBA" id="ARBA00022857"/>
    </source>
</evidence>
<dbReference type="FunFam" id="1.10.3730.10:FF:000001">
    <property type="entry name" value="Pyrroline-5-carboxylate reductase"/>
    <property type="match status" value="1"/>
</dbReference>
<dbReference type="PROSITE" id="PS00521">
    <property type="entry name" value="P5CR"/>
    <property type="match status" value="1"/>
</dbReference>
<dbReference type="InterPro" id="IPR053790">
    <property type="entry name" value="P5CR-like_CS"/>
</dbReference>
<dbReference type="EMBL" id="FQXG01000007">
    <property type="protein sequence ID" value="SHI09979.1"/>
    <property type="molecule type" value="Genomic_DNA"/>
</dbReference>
<dbReference type="PIRSF" id="PIRSF000193">
    <property type="entry name" value="Pyrrol-5-carb_rd"/>
    <property type="match status" value="1"/>
</dbReference>
<feature type="domain" description="Pyrroline-5-carboxylate reductase catalytic N-terminal" evidence="14">
    <location>
        <begin position="4"/>
        <end position="98"/>
    </location>
</feature>
<evidence type="ECO:0000256" key="13">
    <source>
        <dbReference type="RuleBase" id="RU003903"/>
    </source>
</evidence>
<dbReference type="RefSeq" id="WP_268762543.1">
    <property type="nucleotide sequence ID" value="NZ_FQXG01000007.1"/>
</dbReference>
<dbReference type="Proteomes" id="UP000184268">
    <property type="component" value="Unassembled WGS sequence"/>
</dbReference>
<dbReference type="Gene3D" id="3.40.50.720">
    <property type="entry name" value="NAD(P)-binding Rossmann-like Domain"/>
    <property type="match status" value="1"/>
</dbReference>
<dbReference type="EC" id="1.5.1.2" evidence="10 11"/>
<dbReference type="InterPro" id="IPR000304">
    <property type="entry name" value="Pyrroline-COOH_reductase"/>
</dbReference>
<name>A0A1M5YDJ1_9GAMM</name>
<comment type="catalytic activity">
    <reaction evidence="8 10">
        <text>L-proline + NAD(+) = (S)-1-pyrroline-5-carboxylate + NADH + 2 H(+)</text>
        <dbReference type="Rhea" id="RHEA:14105"/>
        <dbReference type="ChEBI" id="CHEBI:15378"/>
        <dbReference type="ChEBI" id="CHEBI:17388"/>
        <dbReference type="ChEBI" id="CHEBI:57540"/>
        <dbReference type="ChEBI" id="CHEBI:57945"/>
        <dbReference type="ChEBI" id="CHEBI:60039"/>
        <dbReference type="EC" id="1.5.1.2"/>
    </reaction>
</comment>
<dbReference type="GO" id="GO:0055129">
    <property type="term" value="P:L-proline biosynthetic process"/>
    <property type="evidence" value="ECO:0007669"/>
    <property type="project" value="UniProtKB-UniRule"/>
</dbReference>
<keyword evidence="3 10" id="KW-0963">Cytoplasm</keyword>
<feature type="binding site" evidence="12">
    <location>
        <position position="56"/>
    </location>
    <ligand>
        <name>NADPH</name>
        <dbReference type="ChEBI" id="CHEBI:57783"/>
    </ligand>
</feature>
<comment type="catalytic activity">
    <reaction evidence="9 10 13">
        <text>L-proline + NADP(+) = (S)-1-pyrroline-5-carboxylate + NADPH + 2 H(+)</text>
        <dbReference type="Rhea" id="RHEA:14109"/>
        <dbReference type="ChEBI" id="CHEBI:15378"/>
        <dbReference type="ChEBI" id="CHEBI:17388"/>
        <dbReference type="ChEBI" id="CHEBI:57783"/>
        <dbReference type="ChEBI" id="CHEBI:58349"/>
        <dbReference type="ChEBI" id="CHEBI:60039"/>
        <dbReference type="EC" id="1.5.1.2"/>
    </reaction>
</comment>
<dbReference type="FunFam" id="3.40.50.720:FF:000105">
    <property type="entry name" value="Pyrroline-5-carboxylate reductase"/>
    <property type="match status" value="1"/>
</dbReference>
<evidence type="ECO:0000256" key="5">
    <source>
        <dbReference type="ARBA" id="ARBA00022650"/>
    </source>
</evidence>
<organism evidence="16 17">
    <name type="scientific">Ferrimonas marina</name>
    <dbReference type="NCBI Taxonomy" id="299255"/>
    <lineage>
        <taxon>Bacteria</taxon>
        <taxon>Pseudomonadati</taxon>
        <taxon>Pseudomonadota</taxon>
        <taxon>Gammaproteobacteria</taxon>
        <taxon>Alteromonadales</taxon>
        <taxon>Ferrimonadaceae</taxon>
        <taxon>Ferrimonas</taxon>
    </lineage>
</organism>
<evidence type="ECO:0000256" key="10">
    <source>
        <dbReference type="HAMAP-Rule" id="MF_01925"/>
    </source>
</evidence>
<dbReference type="HAMAP" id="MF_01925">
    <property type="entry name" value="P5C_reductase"/>
    <property type="match status" value="1"/>
</dbReference>
<comment type="subcellular location">
    <subcellularLocation>
        <location evidence="10">Cytoplasm</location>
    </subcellularLocation>
</comment>
<evidence type="ECO:0000256" key="9">
    <source>
        <dbReference type="ARBA" id="ARBA00052690"/>
    </source>
</evidence>
<dbReference type="Gene3D" id="1.10.3730.10">
    <property type="entry name" value="ProC C-terminal domain-like"/>
    <property type="match status" value="1"/>
</dbReference>
<evidence type="ECO:0000256" key="8">
    <source>
        <dbReference type="ARBA" id="ARBA00050547"/>
    </source>
</evidence>
<evidence type="ECO:0000256" key="11">
    <source>
        <dbReference type="NCBIfam" id="TIGR00112"/>
    </source>
</evidence>
<accession>A0A1M5YDJ1</accession>
<dbReference type="InterPro" id="IPR028939">
    <property type="entry name" value="P5C_Rdtase_cat_N"/>
</dbReference>
<evidence type="ECO:0000313" key="16">
    <source>
        <dbReference type="EMBL" id="SHI09979.1"/>
    </source>
</evidence>
<evidence type="ECO:0000256" key="7">
    <source>
        <dbReference type="ARBA" id="ARBA00023002"/>
    </source>
</evidence>
<keyword evidence="7 10" id="KW-0560">Oxidoreductase</keyword>